<keyword evidence="5 9" id="KW-1133">Transmembrane helix</keyword>
<evidence type="ECO:0000256" key="7">
    <source>
        <dbReference type="ARBA" id="ARBA00024033"/>
    </source>
</evidence>
<protein>
    <recommendedName>
        <fullName evidence="12">DUF2029 domain-containing protein</fullName>
    </recommendedName>
</protein>
<feature type="transmembrane region" description="Helical" evidence="9">
    <location>
        <begin position="305"/>
        <end position="327"/>
    </location>
</feature>
<feature type="transmembrane region" description="Helical" evidence="9">
    <location>
        <begin position="370"/>
        <end position="391"/>
    </location>
</feature>
<comment type="similarity">
    <text evidence="7">Belongs to the glycosyltransferase 87 family.</text>
</comment>
<dbReference type="Proteomes" id="UP000621454">
    <property type="component" value="Unassembled WGS sequence"/>
</dbReference>
<dbReference type="InterPro" id="IPR018584">
    <property type="entry name" value="GT87"/>
</dbReference>
<dbReference type="GO" id="GO:0005886">
    <property type="term" value="C:plasma membrane"/>
    <property type="evidence" value="ECO:0007669"/>
    <property type="project" value="UniProtKB-SubCell"/>
</dbReference>
<feature type="transmembrane region" description="Helical" evidence="9">
    <location>
        <begin position="269"/>
        <end position="293"/>
    </location>
</feature>
<evidence type="ECO:0000256" key="8">
    <source>
        <dbReference type="SAM" id="MobiDB-lite"/>
    </source>
</evidence>
<sequence>MSGPVPGPVVADNRHPRGAPGPAGDPDEWEWAATPAADLRENTELVIPSRSDGIVRSATKLVGGPLGRHGVVGRARLTPLRVILALALVGLALGWSTKAGCLQQHSGSDGLSLDWDHHRQYIAMCYTDTVPLYSAERLDRGAFPYKLSWTESKAGGGEQQRFMEYPVITGLYMYGAMRVAKAWTWMHDNWGVPAALEVVLFFTVVAFGLALFWLVTVWATAILGGRRIWSTWLVALSPLVFVHIFTNFDAIATACLAVALLFWSRRNLWAAGVFIGLGTAAKLYPALALLVLLVLCLRTGKVREFAVTAVCAVATWLVVNVPILALYPRGWWEFFRLNSDRNPDVTSLYRVVTEVSGYDWGAGGGSTPTLVNAISLALFVLVCLFVAFLGLRAPTRPRVAQLLFLLVAGFLLVNKVWSPQYSLWLVPLAVLAIPHARILLTWMTVDALTWIPLMGIFLPADARWLPPGWFFTFLVVRAVLVLGLCALVVFEIYRPEYDLVRNPEPGVRIADPIGGVLNDSQGETVRLRAGSWQRADTARASG</sequence>
<keyword evidence="4 9" id="KW-0812">Transmembrane</keyword>
<evidence type="ECO:0008006" key="12">
    <source>
        <dbReference type="Google" id="ProtNLM"/>
    </source>
</evidence>
<evidence type="ECO:0000256" key="9">
    <source>
        <dbReference type="SAM" id="Phobius"/>
    </source>
</evidence>
<gene>
    <name evidence="10" type="ORF">GCM10011489_29700</name>
</gene>
<comment type="subcellular location">
    <subcellularLocation>
        <location evidence="1">Cell membrane</location>
        <topology evidence="1">Multi-pass membrane protein</topology>
    </subcellularLocation>
</comment>
<dbReference type="Pfam" id="PF09594">
    <property type="entry name" value="GT87"/>
    <property type="match status" value="1"/>
</dbReference>
<reference evidence="10" key="2">
    <citation type="submission" date="2020-09" db="EMBL/GenBank/DDBJ databases">
        <authorList>
            <person name="Sun Q."/>
            <person name="Zhou Y."/>
        </authorList>
    </citation>
    <scope>NUCLEOTIDE SEQUENCE</scope>
    <source>
        <strain evidence="10">CGMCC 1.12827</strain>
    </source>
</reference>
<keyword evidence="3" id="KW-0808">Transferase</keyword>
<feature type="transmembrane region" description="Helical" evidence="9">
    <location>
        <begin position="233"/>
        <end position="263"/>
    </location>
</feature>
<name>A0A916TCJ3_9ACTN</name>
<evidence type="ECO:0000256" key="4">
    <source>
        <dbReference type="ARBA" id="ARBA00022692"/>
    </source>
</evidence>
<organism evidence="10 11">
    <name type="scientific">Gordonia jinhuaensis</name>
    <dbReference type="NCBI Taxonomy" id="1517702"/>
    <lineage>
        <taxon>Bacteria</taxon>
        <taxon>Bacillati</taxon>
        <taxon>Actinomycetota</taxon>
        <taxon>Actinomycetes</taxon>
        <taxon>Mycobacteriales</taxon>
        <taxon>Gordoniaceae</taxon>
        <taxon>Gordonia</taxon>
    </lineage>
</organism>
<feature type="region of interest" description="Disordered" evidence="8">
    <location>
        <begin position="1"/>
        <end position="29"/>
    </location>
</feature>
<evidence type="ECO:0000256" key="1">
    <source>
        <dbReference type="ARBA" id="ARBA00004651"/>
    </source>
</evidence>
<reference evidence="10" key="1">
    <citation type="journal article" date="2014" name="Int. J. Syst. Evol. Microbiol.">
        <title>Complete genome sequence of Corynebacterium casei LMG S-19264T (=DSM 44701T), isolated from a smear-ripened cheese.</title>
        <authorList>
            <consortium name="US DOE Joint Genome Institute (JGI-PGF)"/>
            <person name="Walter F."/>
            <person name="Albersmeier A."/>
            <person name="Kalinowski J."/>
            <person name="Ruckert C."/>
        </authorList>
    </citation>
    <scope>NUCLEOTIDE SEQUENCE</scope>
    <source>
        <strain evidence="10">CGMCC 1.12827</strain>
    </source>
</reference>
<keyword evidence="6 9" id="KW-0472">Membrane</keyword>
<dbReference type="EMBL" id="BMGC01000024">
    <property type="protein sequence ID" value="GGB40142.1"/>
    <property type="molecule type" value="Genomic_DNA"/>
</dbReference>
<evidence type="ECO:0000313" key="11">
    <source>
        <dbReference type="Proteomes" id="UP000621454"/>
    </source>
</evidence>
<keyword evidence="11" id="KW-1185">Reference proteome</keyword>
<accession>A0A916TCJ3</accession>
<evidence type="ECO:0000256" key="3">
    <source>
        <dbReference type="ARBA" id="ARBA00022679"/>
    </source>
</evidence>
<dbReference type="PIRSF" id="PIRSF010361">
    <property type="entry name" value="UCP010361"/>
    <property type="match status" value="1"/>
</dbReference>
<comment type="caution">
    <text evidence="10">The sequence shown here is derived from an EMBL/GenBank/DDBJ whole genome shotgun (WGS) entry which is preliminary data.</text>
</comment>
<dbReference type="GO" id="GO:0016758">
    <property type="term" value="F:hexosyltransferase activity"/>
    <property type="evidence" value="ECO:0007669"/>
    <property type="project" value="InterPro"/>
</dbReference>
<evidence type="ECO:0000256" key="5">
    <source>
        <dbReference type="ARBA" id="ARBA00022989"/>
    </source>
</evidence>
<evidence type="ECO:0000256" key="2">
    <source>
        <dbReference type="ARBA" id="ARBA00022475"/>
    </source>
</evidence>
<dbReference type="AlphaFoldDB" id="A0A916TCJ3"/>
<feature type="transmembrane region" description="Helical" evidence="9">
    <location>
        <begin position="447"/>
        <end position="465"/>
    </location>
</feature>
<keyword evidence="2" id="KW-1003">Cell membrane</keyword>
<proteinExistence type="inferred from homology"/>
<evidence type="ECO:0000256" key="6">
    <source>
        <dbReference type="ARBA" id="ARBA00023136"/>
    </source>
</evidence>
<feature type="transmembrane region" description="Helical" evidence="9">
    <location>
        <begin position="198"/>
        <end position="221"/>
    </location>
</feature>
<feature type="transmembrane region" description="Helical" evidence="9">
    <location>
        <begin position="471"/>
        <end position="493"/>
    </location>
</feature>
<dbReference type="InterPro" id="IPR016570">
    <property type="entry name" value="UCP010361"/>
</dbReference>
<evidence type="ECO:0000313" key="10">
    <source>
        <dbReference type="EMBL" id="GGB40142.1"/>
    </source>
</evidence>